<proteinExistence type="predicted"/>
<sequence>MKITLSETRKFLKESNYKNGKISSGNILFFVALLSLEDSQDFIKYLKKINGNNELIAQEIDISFKIEQTVSYILGECMGVINGIYKTIVEKTVFITHQDD</sequence>
<evidence type="ECO:0000313" key="1">
    <source>
        <dbReference type="EMBL" id="KAF9762888.1"/>
    </source>
</evidence>
<dbReference type="EMBL" id="SBJO01000123">
    <property type="protein sequence ID" value="KAF9762888.1"/>
    <property type="molecule type" value="Genomic_DNA"/>
</dbReference>
<comment type="caution">
    <text evidence="1">The sequence shown here is derived from an EMBL/GenBank/DDBJ whole genome shotgun (WGS) entry which is preliminary data.</text>
</comment>
<protein>
    <submittedName>
        <fullName evidence="1">Uncharacterized protein</fullName>
    </submittedName>
</protein>
<organism evidence="1 2">
    <name type="scientific">Nosema granulosis</name>
    <dbReference type="NCBI Taxonomy" id="83296"/>
    <lineage>
        <taxon>Eukaryota</taxon>
        <taxon>Fungi</taxon>
        <taxon>Fungi incertae sedis</taxon>
        <taxon>Microsporidia</taxon>
        <taxon>Nosematidae</taxon>
        <taxon>Nosema</taxon>
    </lineage>
</organism>
<gene>
    <name evidence="1" type="ORF">NGRA_1687</name>
</gene>
<reference evidence="1 2" key="1">
    <citation type="journal article" date="2020" name="Genome Biol. Evol.">
        <title>Comparative genomics of strictly vertically transmitted, feminizing microsporidia endosymbionts of amphipod crustaceans.</title>
        <authorList>
            <person name="Cormier A."/>
            <person name="Chebbi M.A."/>
            <person name="Giraud I."/>
            <person name="Wattier R."/>
            <person name="Teixeira M."/>
            <person name="Gilbert C."/>
            <person name="Rigaud T."/>
            <person name="Cordaux R."/>
        </authorList>
    </citation>
    <scope>NUCLEOTIDE SEQUENCE [LARGE SCALE GENOMIC DNA]</scope>
    <source>
        <strain evidence="1 2">Ou3-Ou53</strain>
    </source>
</reference>
<name>A0A9P6GZK5_9MICR</name>
<evidence type="ECO:0000313" key="2">
    <source>
        <dbReference type="Proteomes" id="UP000740883"/>
    </source>
</evidence>
<dbReference type="AlphaFoldDB" id="A0A9P6GZK5"/>
<accession>A0A9P6GZK5</accession>
<keyword evidence="2" id="KW-1185">Reference proteome</keyword>
<dbReference type="Proteomes" id="UP000740883">
    <property type="component" value="Unassembled WGS sequence"/>
</dbReference>